<gene>
    <name evidence="1" type="ORF">NDU88_000640</name>
</gene>
<evidence type="ECO:0000313" key="2">
    <source>
        <dbReference type="Proteomes" id="UP001066276"/>
    </source>
</evidence>
<reference evidence="1" key="1">
    <citation type="journal article" date="2022" name="bioRxiv">
        <title>Sequencing and chromosome-scale assembly of the giantPleurodeles waltlgenome.</title>
        <authorList>
            <person name="Brown T."/>
            <person name="Elewa A."/>
            <person name="Iarovenko S."/>
            <person name="Subramanian E."/>
            <person name="Araus A.J."/>
            <person name="Petzold A."/>
            <person name="Susuki M."/>
            <person name="Suzuki K.-i.T."/>
            <person name="Hayashi T."/>
            <person name="Toyoda A."/>
            <person name="Oliveira C."/>
            <person name="Osipova E."/>
            <person name="Leigh N.D."/>
            <person name="Simon A."/>
            <person name="Yun M.H."/>
        </authorList>
    </citation>
    <scope>NUCLEOTIDE SEQUENCE</scope>
    <source>
        <strain evidence="1">20211129_DDA</strain>
        <tissue evidence="1">Liver</tissue>
    </source>
</reference>
<keyword evidence="2" id="KW-1185">Reference proteome</keyword>
<proteinExistence type="predicted"/>
<dbReference type="Proteomes" id="UP001066276">
    <property type="component" value="Chromosome 12"/>
</dbReference>
<dbReference type="AlphaFoldDB" id="A0AAV7KNW4"/>
<organism evidence="1 2">
    <name type="scientific">Pleurodeles waltl</name>
    <name type="common">Iberian ribbed newt</name>
    <dbReference type="NCBI Taxonomy" id="8319"/>
    <lineage>
        <taxon>Eukaryota</taxon>
        <taxon>Metazoa</taxon>
        <taxon>Chordata</taxon>
        <taxon>Craniata</taxon>
        <taxon>Vertebrata</taxon>
        <taxon>Euteleostomi</taxon>
        <taxon>Amphibia</taxon>
        <taxon>Batrachia</taxon>
        <taxon>Caudata</taxon>
        <taxon>Salamandroidea</taxon>
        <taxon>Salamandridae</taxon>
        <taxon>Pleurodelinae</taxon>
        <taxon>Pleurodeles</taxon>
    </lineage>
</organism>
<dbReference type="EMBL" id="JANPWB010000016">
    <property type="protein sequence ID" value="KAJ1080438.1"/>
    <property type="molecule type" value="Genomic_DNA"/>
</dbReference>
<name>A0AAV7KNW4_PLEWA</name>
<evidence type="ECO:0000313" key="1">
    <source>
        <dbReference type="EMBL" id="KAJ1080438.1"/>
    </source>
</evidence>
<protein>
    <submittedName>
        <fullName evidence="1">Uncharacterized protein</fullName>
    </submittedName>
</protein>
<comment type="caution">
    <text evidence="1">The sequence shown here is derived from an EMBL/GenBank/DDBJ whole genome shotgun (WGS) entry which is preliminary data.</text>
</comment>
<sequence length="131" mass="13772">MTRSVGPVEGDAVCPFLFRVLATSFSRLPQGQGYATPSIAGFHPDRCDPREASLVSIKLQGHKCLKTAAVKERTPDGDQAQDAAAVGRCHHMHYSEPCSLAAQFLVSGGQALPLAASGFVLLAPKAVDHGC</sequence>
<accession>A0AAV7KNW4</accession>